<evidence type="ECO:0000256" key="14">
    <source>
        <dbReference type="ARBA" id="ARBA00023136"/>
    </source>
</evidence>
<evidence type="ECO:0000256" key="30">
    <source>
        <dbReference type="ARBA" id="ARBA00049092"/>
    </source>
</evidence>
<comment type="catalytic activity">
    <reaction evidence="31">
        <text>1-(5Z,8Z,11Z,14Z-eicosatetraenoyl)-sn-glycero-3-phosphocholine + H2O = 1-(5Z,8Z,11Z,14Z-eicosatetraenoyl)-sn-glycerol + phosphocholine + H(+)</text>
        <dbReference type="Rhea" id="RHEA:41003"/>
        <dbReference type="ChEBI" id="CHEBI:15377"/>
        <dbReference type="ChEBI" id="CHEBI:15378"/>
        <dbReference type="ChEBI" id="CHEBI:34071"/>
        <dbReference type="ChEBI" id="CHEBI:74344"/>
        <dbReference type="ChEBI" id="CHEBI:295975"/>
    </reaction>
    <physiologicalReaction direction="left-to-right" evidence="31">
        <dbReference type="Rhea" id="RHEA:41004"/>
    </physiologicalReaction>
</comment>
<evidence type="ECO:0000256" key="19">
    <source>
        <dbReference type="ARBA" id="ARBA00032556"/>
    </source>
</evidence>
<evidence type="ECO:0000256" key="28">
    <source>
        <dbReference type="ARBA" id="ARBA00048234"/>
    </source>
</evidence>
<dbReference type="OrthoDB" id="415411at2759"/>
<comment type="catalytic activity">
    <reaction evidence="24">
        <text>a 1-O-alkyl-sn-glycero-3-phosphocholine + H2O = a 1-O-alkyl-sn-glycerol + phosphocholine + H(+)</text>
        <dbReference type="Rhea" id="RHEA:36083"/>
        <dbReference type="ChEBI" id="CHEBI:15377"/>
        <dbReference type="ChEBI" id="CHEBI:15378"/>
        <dbReference type="ChEBI" id="CHEBI:15850"/>
        <dbReference type="ChEBI" id="CHEBI:30909"/>
        <dbReference type="ChEBI" id="CHEBI:295975"/>
    </reaction>
    <physiologicalReaction direction="left-to-right" evidence="24">
        <dbReference type="Rhea" id="RHEA:36084"/>
    </physiologicalReaction>
</comment>
<evidence type="ECO:0000256" key="15">
    <source>
        <dbReference type="ARBA" id="ARBA00023157"/>
    </source>
</evidence>
<evidence type="ECO:0000256" key="32">
    <source>
        <dbReference type="SAM" id="Phobius"/>
    </source>
</evidence>
<dbReference type="PANTHER" id="PTHR10151">
    <property type="entry name" value="ECTONUCLEOTIDE PYROPHOSPHATASE/PHOSPHODIESTERASE"/>
    <property type="match status" value="1"/>
</dbReference>
<dbReference type="GO" id="GO:0016042">
    <property type="term" value="P:lipid catabolic process"/>
    <property type="evidence" value="ECO:0007669"/>
    <property type="project" value="UniProtKB-KW"/>
</dbReference>
<accession>A0A8E0RYF1</accession>
<proteinExistence type="inferred from homology"/>
<dbReference type="SUPFAM" id="SSF53649">
    <property type="entry name" value="Alkaline phosphatase-like"/>
    <property type="match status" value="1"/>
</dbReference>
<sequence>MYVFRLVYLDVYFSVANIVLIISLQFEKSRCLHTHLCCLSVLFHLFLSSYKIGFALTSLIWLLFNLLLLDLVVYYDQLDTVGHTAGPLSKELLLEALPQLDQVLFHLLQQITASPRGVHLVLTSDHGMAKVRGQELLDRFISRNQVKKVVNRGSTVGIWPDPNHYDFIYRRLDGLRNRHFTVYNRSTIPSSWHTGGPLFPPVLLVAEPGYLIDSHHWPIEANQHLPAQPFVGAHGYAATELDMHVPLFVFGRKVRPGVSYTDEALDQVHTYKLLTALSGLSNAPLPISNSTTNGFSFWSSYGSVSRDAIIETSLGLLSVFFCALILVIVLRKIWRSRMPTYSLAGSRQNGDNLDEQLISSDILIEKPTFHSTMTA</sequence>
<comment type="catalytic activity">
    <reaction evidence="21">
        <text>1-dodecanoyl-sn-glycero-3-phosphocholine + H2O = 1-dodecanoyl-sn-glycerol + phosphocholine + H(+)</text>
        <dbReference type="Rhea" id="RHEA:41127"/>
        <dbReference type="ChEBI" id="CHEBI:15377"/>
        <dbReference type="ChEBI" id="CHEBI:15378"/>
        <dbReference type="ChEBI" id="CHEBI:74966"/>
        <dbReference type="ChEBI" id="CHEBI:75529"/>
        <dbReference type="ChEBI" id="CHEBI:295975"/>
    </reaction>
    <physiologicalReaction direction="left-to-right" evidence="21">
        <dbReference type="Rhea" id="RHEA:41128"/>
    </physiologicalReaction>
</comment>
<dbReference type="GO" id="GO:0098552">
    <property type="term" value="C:side of membrane"/>
    <property type="evidence" value="ECO:0007669"/>
    <property type="project" value="UniProtKB-KW"/>
</dbReference>
<evidence type="ECO:0000256" key="10">
    <source>
        <dbReference type="ARBA" id="ARBA00022801"/>
    </source>
</evidence>
<evidence type="ECO:0000256" key="27">
    <source>
        <dbReference type="ARBA" id="ARBA00048209"/>
    </source>
</evidence>
<evidence type="ECO:0000256" key="9">
    <source>
        <dbReference type="ARBA" id="ARBA00022729"/>
    </source>
</evidence>
<evidence type="ECO:0000256" key="17">
    <source>
        <dbReference type="ARBA" id="ARBA00023288"/>
    </source>
</evidence>
<keyword evidence="7" id="KW-0336">GPI-anchor</keyword>
<comment type="catalytic activity">
    <reaction evidence="30">
        <text>1-(9Z,12Z)-octadecadienoyl-sn-glycero-3-phosphocholine + H2O = 1-(9Z,12Z-octadecadienoyl)-sn-glycerol + phosphocholine + H(+)</text>
        <dbReference type="Rhea" id="RHEA:41115"/>
        <dbReference type="ChEBI" id="CHEBI:15377"/>
        <dbReference type="ChEBI" id="CHEBI:15378"/>
        <dbReference type="ChEBI" id="CHEBI:28733"/>
        <dbReference type="ChEBI" id="CHEBI:75561"/>
        <dbReference type="ChEBI" id="CHEBI:295975"/>
    </reaction>
    <physiologicalReaction direction="left-to-right" evidence="30">
        <dbReference type="Rhea" id="RHEA:41116"/>
    </physiologicalReaction>
</comment>
<evidence type="ECO:0000256" key="2">
    <source>
        <dbReference type="ARBA" id="ARBA00004609"/>
    </source>
</evidence>
<feature type="transmembrane region" description="Helical" evidence="32">
    <location>
        <begin position="7"/>
        <end position="26"/>
    </location>
</feature>
<evidence type="ECO:0000256" key="18">
    <source>
        <dbReference type="ARBA" id="ARBA00031167"/>
    </source>
</evidence>
<comment type="subcellular location">
    <subcellularLocation>
        <location evidence="2">Cell membrane</location>
        <topology evidence="2">Lipid-anchor</topology>
        <topology evidence="2">GPI-anchor</topology>
    </subcellularLocation>
</comment>
<comment type="catalytic activity">
    <reaction evidence="27">
        <text>1-hexadecanoyl-sn-glycero-3-phosphocholine + H2O = 1-hexadecanoyl-sn-glycerol + phosphocholine + H(+)</text>
        <dbReference type="Rhea" id="RHEA:41119"/>
        <dbReference type="ChEBI" id="CHEBI:15377"/>
        <dbReference type="ChEBI" id="CHEBI:15378"/>
        <dbReference type="ChEBI" id="CHEBI:72998"/>
        <dbReference type="ChEBI" id="CHEBI:75542"/>
        <dbReference type="ChEBI" id="CHEBI:295975"/>
    </reaction>
    <physiologicalReaction direction="left-to-right" evidence="27">
        <dbReference type="Rhea" id="RHEA:41120"/>
    </physiologicalReaction>
</comment>
<evidence type="ECO:0000256" key="29">
    <source>
        <dbReference type="ARBA" id="ARBA00048703"/>
    </source>
</evidence>
<keyword evidence="12" id="KW-0442">Lipid degradation</keyword>
<evidence type="ECO:0000256" key="25">
    <source>
        <dbReference type="ARBA" id="ARBA00047600"/>
    </source>
</evidence>
<evidence type="ECO:0000256" key="3">
    <source>
        <dbReference type="ARBA" id="ARBA00010594"/>
    </source>
</evidence>
<keyword evidence="16" id="KW-0325">Glycoprotein</keyword>
<evidence type="ECO:0000256" key="31">
    <source>
        <dbReference type="ARBA" id="ARBA00049320"/>
    </source>
</evidence>
<dbReference type="EC" id="3.1.4.38" evidence="4"/>
<evidence type="ECO:0000256" key="1">
    <source>
        <dbReference type="ARBA" id="ARBA00001947"/>
    </source>
</evidence>
<evidence type="ECO:0000256" key="5">
    <source>
        <dbReference type="ARBA" id="ARBA00022475"/>
    </source>
</evidence>
<evidence type="ECO:0000256" key="26">
    <source>
        <dbReference type="ARBA" id="ARBA00047779"/>
    </source>
</evidence>
<dbReference type="GO" id="GO:0005886">
    <property type="term" value="C:plasma membrane"/>
    <property type="evidence" value="ECO:0007669"/>
    <property type="project" value="UniProtKB-SubCell"/>
</dbReference>
<keyword evidence="5" id="KW-1003">Cell membrane</keyword>
<evidence type="ECO:0000256" key="11">
    <source>
        <dbReference type="ARBA" id="ARBA00022833"/>
    </source>
</evidence>
<comment type="catalytic activity">
    <reaction evidence="25">
        <text>a 1-acyl-sn-glycero-3-phosphocholine + H2O = a 1-acyl-sn-glycerol + phosphocholine + H(+)</text>
        <dbReference type="Rhea" id="RHEA:44720"/>
        <dbReference type="ChEBI" id="CHEBI:15377"/>
        <dbReference type="ChEBI" id="CHEBI:15378"/>
        <dbReference type="ChEBI" id="CHEBI:58168"/>
        <dbReference type="ChEBI" id="CHEBI:64683"/>
        <dbReference type="ChEBI" id="CHEBI:295975"/>
    </reaction>
    <physiologicalReaction direction="left-to-right" evidence="25">
        <dbReference type="Rhea" id="RHEA:44721"/>
    </physiologicalReaction>
</comment>
<keyword evidence="10" id="KW-0378">Hydrolase</keyword>
<name>A0A8E0RYF1_9TREM</name>
<keyword evidence="13" id="KW-0443">Lipid metabolism</keyword>
<keyword evidence="17" id="KW-0449">Lipoprotein</keyword>
<evidence type="ECO:0000256" key="7">
    <source>
        <dbReference type="ARBA" id="ARBA00022622"/>
    </source>
</evidence>
<evidence type="ECO:0000256" key="4">
    <source>
        <dbReference type="ARBA" id="ARBA00012318"/>
    </source>
</evidence>
<dbReference type="EMBL" id="LUCM01004243">
    <property type="protein sequence ID" value="KAA0194615.1"/>
    <property type="molecule type" value="Genomic_DNA"/>
</dbReference>
<dbReference type="AlphaFoldDB" id="A0A8E0RYF1"/>
<feature type="transmembrane region" description="Helical" evidence="32">
    <location>
        <begin position="313"/>
        <end position="330"/>
    </location>
</feature>
<dbReference type="Pfam" id="PF01663">
    <property type="entry name" value="Phosphodiest"/>
    <property type="match status" value="1"/>
</dbReference>
<evidence type="ECO:0000256" key="21">
    <source>
        <dbReference type="ARBA" id="ARBA00047290"/>
    </source>
</evidence>
<keyword evidence="32" id="KW-0812">Transmembrane</keyword>
<keyword evidence="6" id="KW-0597">Phosphoprotein</keyword>
<evidence type="ECO:0000313" key="33">
    <source>
        <dbReference type="EMBL" id="KAA0194615.1"/>
    </source>
</evidence>
<comment type="catalytic activity">
    <reaction evidence="22">
        <text>1-(9Z-octadecenoyl)-sn-glycero-3-phosphocholine + H2O = 1-(9Z-octadecenoyl)-sn-glycerol + phosphocholine + H(+)</text>
        <dbReference type="Rhea" id="RHEA:41091"/>
        <dbReference type="ChEBI" id="CHEBI:15377"/>
        <dbReference type="ChEBI" id="CHEBI:15378"/>
        <dbReference type="ChEBI" id="CHEBI:28610"/>
        <dbReference type="ChEBI" id="CHEBI:75757"/>
        <dbReference type="ChEBI" id="CHEBI:295975"/>
    </reaction>
    <physiologicalReaction direction="left-to-right" evidence="22">
        <dbReference type="Rhea" id="RHEA:41092"/>
    </physiologicalReaction>
</comment>
<keyword evidence="11" id="KW-0862">Zinc</keyword>
<evidence type="ECO:0000256" key="22">
    <source>
        <dbReference type="ARBA" id="ARBA00047322"/>
    </source>
</evidence>
<evidence type="ECO:0000256" key="12">
    <source>
        <dbReference type="ARBA" id="ARBA00022963"/>
    </source>
</evidence>
<comment type="catalytic activity">
    <reaction evidence="28">
        <text>sphing-4-enine-phosphocholine + H2O = sphing-4-enine + phosphocholine + H(+)</text>
        <dbReference type="Rhea" id="RHEA:41095"/>
        <dbReference type="ChEBI" id="CHEBI:15377"/>
        <dbReference type="ChEBI" id="CHEBI:15378"/>
        <dbReference type="ChEBI" id="CHEBI:57756"/>
        <dbReference type="ChEBI" id="CHEBI:58906"/>
        <dbReference type="ChEBI" id="CHEBI:295975"/>
    </reaction>
    <physiologicalReaction direction="left-to-right" evidence="28">
        <dbReference type="Rhea" id="RHEA:41096"/>
    </physiologicalReaction>
</comment>
<keyword evidence="34" id="KW-1185">Reference proteome</keyword>
<comment type="caution">
    <text evidence="33">The sequence shown here is derived from an EMBL/GenBank/DDBJ whole genome shotgun (WGS) entry which is preliminary data.</text>
</comment>
<evidence type="ECO:0000256" key="24">
    <source>
        <dbReference type="ARBA" id="ARBA00047494"/>
    </source>
</evidence>
<comment type="similarity">
    <text evidence="3">Belongs to the nucleotide pyrophosphatase/phosphodiesterase family.</text>
</comment>
<evidence type="ECO:0000256" key="16">
    <source>
        <dbReference type="ARBA" id="ARBA00023180"/>
    </source>
</evidence>
<comment type="cofactor">
    <cofactor evidence="1">
        <name>Zn(2+)</name>
        <dbReference type="ChEBI" id="CHEBI:29105"/>
    </cofactor>
</comment>
<evidence type="ECO:0000256" key="23">
    <source>
        <dbReference type="ARBA" id="ARBA00047482"/>
    </source>
</evidence>
<keyword evidence="32" id="KW-1133">Transmembrane helix</keyword>
<organism evidence="33 34">
    <name type="scientific">Fasciolopsis buskii</name>
    <dbReference type="NCBI Taxonomy" id="27845"/>
    <lineage>
        <taxon>Eukaryota</taxon>
        <taxon>Metazoa</taxon>
        <taxon>Spiralia</taxon>
        <taxon>Lophotrochozoa</taxon>
        <taxon>Platyhelminthes</taxon>
        <taxon>Trematoda</taxon>
        <taxon>Digenea</taxon>
        <taxon>Plagiorchiida</taxon>
        <taxon>Echinostomata</taxon>
        <taxon>Echinostomatoidea</taxon>
        <taxon>Fasciolidae</taxon>
        <taxon>Fasciolopsis</taxon>
    </lineage>
</organism>
<comment type="catalytic activity">
    <reaction evidence="23">
        <text>glycero-2-phosphocholine + H2O = phosphocholine + glycerol + H(+)</text>
        <dbReference type="Rhea" id="RHEA:61684"/>
        <dbReference type="ChEBI" id="CHEBI:15377"/>
        <dbReference type="ChEBI" id="CHEBI:15378"/>
        <dbReference type="ChEBI" id="CHEBI:17754"/>
        <dbReference type="ChEBI" id="CHEBI:144950"/>
        <dbReference type="ChEBI" id="CHEBI:295975"/>
    </reaction>
    <physiologicalReaction direction="left-to-right" evidence="23">
        <dbReference type="Rhea" id="RHEA:61685"/>
    </physiologicalReaction>
</comment>
<comment type="catalytic activity">
    <reaction evidence="29">
        <text>sn-glycerol 3-phosphocholine + H2O = phosphocholine + glycerol + H(+)</text>
        <dbReference type="Rhea" id="RHEA:19545"/>
        <dbReference type="ChEBI" id="CHEBI:15377"/>
        <dbReference type="ChEBI" id="CHEBI:15378"/>
        <dbReference type="ChEBI" id="CHEBI:16870"/>
        <dbReference type="ChEBI" id="CHEBI:17754"/>
        <dbReference type="ChEBI" id="CHEBI:295975"/>
        <dbReference type="EC" id="3.1.4.38"/>
    </reaction>
    <physiologicalReaction direction="left-to-right" evidence="29">
        <dbReference type="Rhea" id="RHEA:19546"/>
    </physiologicalReaction>
</comment>
<dbReference type="InterPro" id="IPR017850">
    <property type="entry name" value="Alkaline_phosphatase_core_sf"/>
</dbReference>
<evidence type="ECO:0000256" key="20">
    <source>
        <dbReference type="ARBA" id="ARBA00046203"/>
    </source>
</evidence>
<keyword evidence="9" id="KW-0732">Signal</keyword>
<evidence type="ECO:0000256" key="13">
    <source>
        <dbReference type="ARBA" id="ARBA00023098"/>
    </source>
</evidence>
<evidence type="ECO:0000313" key="34">
    <source>
        <dbReference type="Proteomes" id="UP000728185"/>
    </source>
</evidence>
<comment type="function">
    <text evidence="20">Choline-specific glycerophosphodiesterase that hydrolyzes glycerophosphocholine (GPC) and lysophosphatidylcholine (LPC) and contributes to supplying choline to the cells. Has a preference for LPC with short (12:0 and 14:0) or polyunsaturated (18:2 and 20:4) fatty acids. In vitro, hydrolyzes only choline-containing lysophospholipids, such as sphingosylphosphorylcholine (SPC), platelet-activating factor (PAF) and lysoPAF, but not other lysophospholipids.</text>
</comment>
<comment type="catalytic activity">
    <reaction evidence="26">
        <text>1-tetradecanoyl-sn-glycero-3-phosphocholine + H2O = 1-tetradecanoyl-sn-glycerol + phosphocholine + H(+)</text>
        <dbReference type="Rhea" id="RHEA:40999"/>
        <dbReference type="ChEBI" id="CHEBI:15377"/>
        <dbReference type="ChEBI" id="CHEBI:15378"/>
        <dbReference type="ChEBI" id="CHEBI:64489"/>
        <dbReference type="ChEBI" id="CHEBI:75536"/>
        <dbReference type="ChEBI" id="CHEBI:295975"/>
    </reaction>
    <physiologicalReaction direction="left-to-right" evidence="26">
        <dbReference type="Rhea" id="RHEA:41000"/>
    </physiologicalReaction>
</comment>
<evidence type="ECO:0000256" key="8">
    <source>
        <dbReference type="ARBA" id="ARBA00022723"/>
    </source>
</evidence>
<keyword evidence="14 32" id="KW-0472">Membrane</keyword>
<gene>
    <name evidence="33" type="ORF">FBUS_05928</name>
</gene>
<dbReference type="Proteomes" id="UP000728185">
    <property type="component" value="Unassembled WGS sequence"/>
</dbReference>
<dbReference type="PANTHER" id="PTHR10151:SF66">
    <property type="entry name" value="GLYCEROPHOSPHOCHOLINE CHOLINEPHOSPHODIESTERASE ENPP6"/>
    <property type="match status" value="1"/>
</dbReference>
<dbReference type="GO" id="GO:0047390">
    <property type="term" value="F:glycerophosphocholine cholinephosphodiesterase activity"/>
    <property type="evidence" value="ECO:0007669"/>
    <property type="project" value="UniProtKB-EC"/>
</dbReference>
<keyword evidence="8" id="KW-0479">Metal-binding</keyword>
<reference evidence="33" key="1">
    <citation type="submission" date="2019-05" db="EMBL/GenBank/DDBJ databases">
        <title>Annotation for the trematode Fasciolopsis buski.</title>
        <authorList>
            <person name="Choi Y.-J."/>
        </authorList>
    </citation>
    <scope>NUCLEOTIDE SEQUENCE</scope>
    <source>
        <strain evidence="33">HT</strain>
        <tissue evidence="33">Whole worm</tissue>
    </source>
</reference>
<keyword evidence="15" id="KW-1015">Disulfide bond</keyword>
<dbReference type="GO" id="GO:0046872">
    <property type="term" value="F:metal ion binding"/>
    <property type="evidence" value="ECO:0007669"/>
    <property type="project" value="UniProtKB-KW"/>
</dbReference>
<dbReference type="InterPro" id="IPR002591">
    <property type="entry name" value="Phosphodiest/P_Trfase"/>
</dbReference>
<evidence type="ECO:0000256" key="6">
    <source>
        <dbReference type="ARBA" id="ARBA00022553"/>
    </source>
</evidence>
<protein>
    <recommendedName>
        <fullName evidence="4">glycerophosphocholine cholinephosphodiesterase</fullName>
        <ecNumber evidence="4">3.1.4.38</ecNumber>
    </recommendedName>
    <alternativeName>
        <fullName evidence="19">Choline-specific glycerophosphodiester phosphodiesterase</fullName>
    </alternativeName>
    <alternativeName>
        <fullName evidence="18">Ectonucleotide pyrophosphatase/phosphodiesterase family member 6</fullName>
    </alternativeName>
</protein>
<dbReference type="Gene3D" id="3.40.720.10">
    <property type="entry name" value="Alkaline Phosphatase, subunit A"/>
    <property type="match status" value="1"/>
</dbReference>